<evidence type="ECO:0000256" key="2">
    <source>
        <dbReference type="ARBA" id="ARBA00022676"/>
    </source>
</evidence>
<gene>
    <name evidence="5" type="ORF">A2912_02165</name>
</gene>
<evidence type="ECO:0000313" key="5">
    <source>
        <dbReference type="EMBL" id="OGY54386.1"/>
    </source>
</evidence>
<keyword evidence="3" id="KW-0808">Transferase</keyword>
<reference evidence="5 6" key="1">
    <citation type="journal article" date="2016" name="Nat. Commun.">
        <title>Thousands of microbial genomes shed light on interconnected biogeochemical processes in an aquifer system.</title>
        <authorList>
            <person name="Anantharaman K."/>
            <person name="Brown C.T."/>
            <person name="Hug L.A."/>
            <person name="Sharon I."/>
            <person name="Castelle C.J."/>
            <person name="Probst A.J."/>
            <person name="Thomas B.C."/>
            <person name="Singh A."/>
            <person name="Wilkins M.J."/>
            <person name="Karaoz U."/>
            <person name="Brodie E.L."/>
            <person name="Williams K.H."/>
            <person name="Hubbard S.S."/>
            <person name="Banfield J.F."/>
        </authorList>
    </citation>
    <scope>NUCLEOTIDE SEQUENCE [LARGE SCALE GENOMIC DNA]</scope>
</reference>
<evidence type="ECO:0000259" key="4">
    <source>
        <dbReference type="Pfam" id="PF00535"/>
    </source>
</evidence>
<dbReference type="CDD" id="cd04186">
    <property type="entry name" value="GT_2_like_c"/>
    <property type="match status" value="1"/>
</dbReference>
<evidence type="ECO:0000313" key="6">
    <source>
        <dbReference type="Proteomes" id="UP000178122"/>
    </source>
</evidence>
<dbReference type="InterPro" id="IPR001173">
    <property type="entry name" value="Glyco_trans_2-like"/>
</dbReference>
<name>A0A1G1YRE5_9BACT</name>
<dbReference type="PANTHER" id="PTHR43179:SF12">
    <property type="entry name" value="GALACTOFURANOSYLTRANSFERASE GLFT2"/>
    <property type="match status" value="1"/>
</dbReference>
<dbReference type="Gene3D" id="3.90.550.10">
    <property type="entry name" value="Spore Coat Polysaccharide Biosynthesis Protein SpsA, Chain A"/>
    <property type="match status" value="1"/>
</dbReference>
<dbReference type="GO" id="GO:0016757">
    <property type="term" value="F:glycosyltransferase activity"/>
    <property type="evidence" value="ECO:0007669"/>
    <property type="project" value="UniProtKB-KW"/>
</dbReference>
<dbReference type="SUPFAM" id="SSF53448">
    <property type="entry name" value="Nucleotide-diphospho-sugar transferases"/>
    <property type="match status" value="1"/>
</dbReference>
<protein>
    <recommendedName>
        <fullName evidence="4">Glycosyltransferase 2-like domain-containing protein</fullName>
    </recommendedName>
</protein>
<sequence length="341" mass="39581">MKVSIQIVTWNSMRYIFDCLESLMRQSFRDFSVLVIDNGSDDGTVNFIRSNYPTVSVLQNFKNLGYAKANNQGILLANSDYVLVMNPDVILTDEFLAEIVAFAEQKPDGASFGGKILKMQSEAIDQDDVSGLRQAVKSDIIDSAGLQIFKSRRIVNRGENDQAEDQSKRPTEIFGLSGACVLYRKQALTDVMIKNDFFDSDFFAYKEDVDLAWRLRLYGWTNWYVPKAVSFHHRHLALNAENGFYQTFQNRRQISKILRQLSFRNHHLLLVKNDLPLNLILNLPWFLGRELKIIIYSLIFEPFQWRGVVEFFQYLPGALIKRRVIMGHRKISAKEIRKWFK</sequence>
<dbReference type="PANTHER" id="PTHR43179">
    <property type="entry name" value="RHAMNOSYLTRANSFERASE WBBL"/>
    <property type="match status" value="1"/>
</dbReference>
<dbReference type="EMBL" id="MHIN01000032">
    <property type="protein sequence ID" value="OGY54386.1"/>
    <property type="molecule type" value="Genomic_DNA"/>
</dbReference>
<dbReference type="Proteomes" id="UP000178122">
    <property type="component" value="Unassembled WGS sequence"/>
</dbReference>
<accession>A0A1G1YRE5</accession>
<keyword evidence="2" id="KW-0328">Glycosyltransferase</keyword>
<dbReference type="InterPro" id="IPR029044">
    <property type="entry name" value="Nucleotide-diphossugar_trans"/>
</dbReference>
<comment type="similarity">
    <text evidence="1">Belongs to the glycosyltransferase 2 family.</text>
</comment>
<dbReference type="AlphaFoldDB" id="A0A1G1YRE5"/>
<comment type="caution">
    <text evidence="5">The sequence shown here is derived from an EMBL/GenBank/DDBJ whole genome shotgun (WGS) entry which is preliminary data.</text>
</comment>
<evidence type="ECO:0000256" key="1">
    <source>
        <dbReference type="ARBA" id="ARBA00006739"/>
    </source>
</evidence>
<proteinExistence type="inferred from homology"/>
<feature type="domain" description="Glycosyltransferase 2-like" evidence="4">
    <location>
        <begin position="4"/>
        <end position="188"/>
    </location>
</feature>
<dbReference type="Pfam" id="PF00535">
    <property type="entry name" value="Glycos_transf_2"/>
    <property type="match status" value="1"/>
</dbReference>
<organism evidence="5 6">
    <name type="scientific">Candidatus Buchananbacteria bacterium RIFCSPLOWO2_01_FULL_40_23b</name>
    <dbReference type="NCBI Taxonomy" id="1797544"/>
    <lineage>
        <taxon>Bacteria</taxon>
        <taxon>Candidatus Buchananiibacteriota</taxon>
    </lineage>
</organism>
<evidence type="ECO:0000256" key="3">
    <source>
        <dbReference type="ARBA" id="ARBA00022679"/>
    </source>
</evidence>